<name>A0A7U6M668_PSEPU</name>
<organism evidence="1 2">
    <name type="scientific">Pseudomonas putida</name>
    <name type="common">Arthrobacter siderocapsulatus</name>
    <dbReference type="NCBI Taxonomy" id="303"/>
    <lineage>
        <taxon>Bacteria</taxon>
        <taxon>Pseudomonadati</taxon>
        <taxon>Pseudomonadota</taxon>
        <taxon>Gammaproteobacteria</taxon>
        <taxon>Pseudomonadales</taxon>
        <taxon>Pseudomonadaceae</taxon>
        <taxon>Pseudomonas</taxon>
    </lineage>
</organism>
<reference evidence="1 2" key="1">
    <citation type="submission" date="2020-01" db="EMBL/GenBank/DDBJ databases">
        <title>Complete Genome Sequence of Pseudomonas putida Strain TS312, Harboring the HdtS type N-acyl-homoserine Lactone Synthase, Isolated from a Paper Mill.</title>
        <authorList>
            <person name="Hosoe A."/>
            <person name="Suenaga T."/>
            <person name="Sugi T."/>
            <person name="Izumi T."/>
            <person name="Nagai N."/>
            <person name="Terada A."/>
        </authorList>
    </citation>
    <scope>NUCLEOTIDE SEQUENCE [LARGE SCALE GENOMIC DNA]</scope>
    <source>
        <strain evidence="1 2">TS312</strain>
    </source>
</reference>
<accession>A0A7U6M668</accession>
<sequence>MTGLKRTLLGMAEAGEPLLRQALEAIRAYNEAMAQGRPEAELERLRVAADHLYETVVDYQLHVAGTLGESVH</sequence>
<evidence type="ECO:0000313" key="1">
    <source>
        <dbReference type="EMBL" id="BBU46494.1"/>
    </source>
</evidence>
<dbReference type="EMBL" id="AP022324">
    <property type="protein sequence ID" value="BBU46494.1"/>
    <property type="molecule type" value="Genomic_DNA"/>
</dbReference>
<proteinExistence type="predicted"/>
<protein>
    <submittedName>
        <fullName evidence="1">Uncharacterized protein</fullName>
    </submittedName>
</protein>
<gene>
    <name evidence="1" type="ORF">PPTS312_44090</name>
</gene>
<evidence type="ECO:0000313" key="2">
    <source>
        <dbReference type="Proteomes" id="UP000464661"/>
    </source>
</evidence>
<dbReference type="AlphaFoldDB" id="A0A7U6M668"/>
<dbReference type="Proteomes" id="UP000464661">
    <property type="component" value="Chromosome"/>
</dbReference>